<protein>
    <submittedName>
        <fullName evidence="1">Uncharacterized protein</fullName>
    </submittedName>
</protein>
<evidence type="ECO:0000313" key="1">
    <source>
        <dbReference type="EMBL" id="MBX49957.1"/>
    </source>
</evidence>
<organism evidence="1">
    <name type="scientific">Rhizophora mucronata</name>
    <name type="common">Asiatic mangrove</name>
    <dbReference type="NCBI Taxonomy" id="61149"/>
    <lineage>
        <taxon>Eukaryota</taxon>
        <taxon>Viridiplantae</taxon>
        <taxon>Streptophyta</taxon>
        <taxon>Embryophyta</taxon>
        <taxon>Tracheophyta</taxon>
        <taxon>Spermatophyta</taxon>
        <taxon>Magnoliopsida</taxon>
        <taxon>eudicotyledons</taxon>
        <taxon>Gunneridae</taxon>
        <taxon>Pentapetalae</taxon>
        <taxon>rosids</taxon>
        <taxon>fabids</taxon>
        <taxon>Malpighiales</taxon>
        <taxon>Rhizophoraceae</taxon>
        <taxon>Rhizophora</taxon>
    </lineage>
</organism>
<name>A0A2P2P5H0_RHIMU</name>
<reference evidence="1" key="1">
    <citation type="submission" date="2018-02" db="EMBL/GenBank/DDBJ databases">
        <title>Rhizophora mucronata_Transcriptome.</title>
        <authorList>
            <person name="Meera S.P."/>
            <person name="Sreeshan A."/>
            <person name="Augustine A."/>
        </authorList>
    </citation>
    <scope>NUCLEOTIDE SEQUENCE</scope>
    <source>
        <tissue evidence="1">Leaf</tissue>
    </source>
</reference>
<accession>A0A2P2P5H0</accession>
<dbReference type="EMBL" id="GGEC01069473">
    <property type="protein sequence ID" value="MBX49957.1"/>
    <property type="molecule type" value="Transcribed_RNA"/>
</dbReference>
<dbReference type="AlphaFoldDB" id="A0A2P2P5H0"/>
<proteinExistence type="predicted"/>
<sequence>MTFRVWKPIYIKRGRKSRNLKDGRVWIAAASTRRLNLTKTKILNSLFLALIWIVAWRERKITSSENLILCMTLASRE</sequence>